<dbReference type="EMBL" id="UGRY01000002">
    <property type="protein sequence ID" value="SUA74660.1"/>
    <property type="molecule type" value="Genomic_DNA"/>
</dbReference>
<dbReference type="Pfam" id="PF12728">
    <property type="entry name" value="HTH_17"/>
    <property type="match status" value="1"/>
</dbReference>
<dbReference type="InterPro" id="IPR041657">
    <property type="entry name" value="HTH_17"/>
</dbReference>
<keyword evidence="1 2" id="KW-0500">Molybdenum</keyword>
<dbReference type="STRING" id="1406858.GCA_000710895_00755"/>
<dbReference type="Pfam" id="PF03459">
    <property type="entry name" value="TOBE"/>
    <property type="match status" value="1"/>
</dbReference>
<sequence>MPDIRIRDAAQLLGVSDDTVRRWIDAGSLAAHKDGSGRLVVDGEQLAALAVEHARTPRARLGSASSARNRFPGLVTRVVTDTVMAQVEMQCGPFTVVSLMSSESVRELGLRPGSVAVASVKATTVVVETDADSGGAA</sequence>
<gene>
    <name evidence="4" type="ORF">FOH10_31630</name>
    <name evidence="5" type="ORF">NCTC1934_01694</name>
</gene>
<evidence type="ECO:0000313" key="6">
    <source>
        <dbReference type="Proteomes" id="UP000255467"/>
    </source>
</evidence>
<evidence type="ECO:0000256" key="1">
    <source>
        <dbReference type="ARBA" id="ARBA00022505"/>
    </source>
</evidence>
<reference evidence="4 7" key="2">
    <citation type="submission" date="2019-07" db="EMBL/GenBank/DDBJ databases">
        <title>Complete Genome Sequence and Methylome Analysis of Nocardia otitidis-caviarum NEB252.</title>
        <authorList>
            <person name="Fomenkov A."/>
            <person name="Anton B.P."/>
            <person name="Vincze T."/>
            <person name="Roberts R.J."/>
        </authorList>
    </citation>
    <scope>NUCLEOTIDE SEQUENCE [LARGE SCALE GENOMIC DNA]</scope>
    <source>
        <strain evidence="4 7">NEB252</strain>
    </source>
</reference>
<dbReference type="InterPro" id="IPR005116">
    <property type="entry name" value="Transp-assoc_OB_typ1"/>
</dbReference>
<dbReference type="RefSeq" id="WP_039808098.1">
    <property type="nucleotide sequence ID" value="NZ_CP041695.1"/>
</dbReference>
<dbReference type="InterPro" id="IPR010093">
    <property type="entry name" value="SinI_DNA-bd"/>
</dbReference>
<dbReference type="GO" id="GO:0015689">
    <property type="term" value="P:molybdate ion transport"/>
    <property type="evidence" value="ECO:0007669"/>
    <property type="project" value="InterPro"/>
</dbReference>
<dbReference type="EMBL" id="CP041695">
    <property type="protein sequence ID" value="QDP82601.1"/>
    <property type="molecule type" value="Genomic_DNA"/>
</dbReference>
<protein>
    <submittedName>
        <fullName evidence="4">Helix-turn-helix domain-containing protein</fullName>
    </submittedName>
    <submittedName>
        <fullName evidence="5">Molybdopterin-binding protein</fullName>
    </submittedName>
</protein>
<dbReference type="CDD" id="cd04762">
    <property type="entry name" value="HTH_MerR-trunc"/>
    <property type="match status" value="1"/>
</dbReference>
<evidence type="ECO:0000256" key="2">
    <source>
        <dbReference type="PROSITE-ProRule" id="PRU01213"/>
    </source>
</evidence>
<dbReference type="Proteomes" id="UP000317039">
    <property type="component" value="Chromosome"/>
</dbReference>
<dbReference type="InterPro" id="IPR004606">
    <property type="entry name" value="Mop_domain"/>
</dbReference>
<dbReference type="GO" id="GO:0003677">
    <property type="term" value="F:DNA binding"/>
    <property type="evidence" value="ECO:0007669"/>
    <property type="project" value="InterPro"/>
</dbReference>
<dbReference type="GeneID" id="80336906"/>
<dbReference type="Gene3D" id="2.40.50.100">
    <property type="match status" value="1"/>
</dbReference>
<dbReference type="InterPro" id="IPR008995">
    <property type="entry name" value="Mo/tungstate-bd_C_term_dom"/>
</dbReference>
<accession>A0A378YDQ7</accession>
<evidence type="ECO:0000259" key="3">
    <source>
        <dbReference type="PROSITE" id="PS51866"/>
    </source>
</evidence>
<evidence type="ECO:0000313" key="5">
    <source>
        <dbReference type="EMBL" id="SUA74660.1"/>
    </source>
</evidence>
<dbReference type="SUPFAM" id="SSF50331">
    <property type="entry name" value="MOP-like"/>
    <property type="match status" value="1"/>
</dbReference>
<keyword evidence="6" id="KW-1185">Reference proteome</keyword>
<organism evidence="5 6">
    <name type="scientific">Nocardia otitidiscaviarum</name>
    <dbReference type="NCBI Taxonomy" id="1823"/>
    <lineage>
        <taxon>Bacteria</taxon>
        <taxon>Bacillati</taxon>
        <taxon>Actinomycetota</taxon>
        <taxon>Actinomycetes</taxon>
        <taxon>Mycobacteriales</taxon>
        <taxon>Nocardiaceae</taxon>
        <taxon>Nocardia</taxon>
    </lineage>
</organism>
<dbReference type="PROSITE" id="PS51866">
    <property type="entry name" value="MOP"/>
    <property type="match status" value="1"/>
</dbReference>
<dbReference type="Gene3D" id="1.10.1660.10">
    <property type="match status" value="1"/>
</dbReference>
<dbReference type="OrthoDB" id="271159at2"/>
<evidence type="ECO:0000313" key="4">
    <source>
        <dbReference type="EMBL" id="QDP82601.1"/>
    </source>
</evidence>
<feature type="domain" description="Mop" evidence="3">
    <location>
        <begin position="64"/>
        <end position="129"/>
    </location>
</feature>
<dbReference type="KEGG" id="nod:FOH10_31630"/>
<name>A0A378YDQ7_9NOCA</name>
<reference evidence="5 6" key="1">
    <citation type="submission" date="2018-06" db="EMBL/GenBank/DDBJ databases">
        <authorList>
            <consortium name="Pathogen Informatics"/>
            <person name="Doyle S."/>
        </authorList>
    </citation>
    <scope>NUCLEOTIDE SEQUENCE [LARGE SCALE GENOMIC DNA]</scope>
    <source>
        <strain evidence="5 6">NCTC1934</strain>
    </source>
</reference>
<evidence type="ECO:0000313" key="7">
    <source>
        <dbReference type="Proteomes" id="UP000317039"/>
    </source>
</evidence>
<dbReference type="NCBIfam" id="TIGR01764">
    <property type="entry name" value="excise"/>
    <property type="match status" value="1"/>
</dbReference>
<proteinExistence type="predicted"/>
<dbReference type="AlphaFoldDB" id="A0A378YDQ7"/>
<dbReference type="Proteomes" id="UP000255467">
    <property type="component" value="Unassembled WGS sequence"/>
</dbReference>